<evidence type="ECO:0000256" key="3">
    <source>
        <dbReference type="ARBA" id="ARBA00022723"/>
    </source>
</evidence>
<evidence type="ECO:0000256" key="8">
    <source>
        <dbReference type="SAM" id="MobiDB-lite"/>
    </source>
</evidence>
<comment type="similarity">
    <text evidence="2">Belongs to the HRD1 family.</text>
</comment>
<feature type="domain" description="RING-type" evidence="10">
    <location>
        <begin position="260"/>
        <end position="300"/>
    </location>
</feature>
<feature type="compositionally biased region" description="Basic and acidic residues" evidence="8">
    <location>
        <begin position="311"/>
        <end position="320"/>
    </location>
</feature>
<evidence type="ECO:0000256" key="7">
    <source>
        <dbReference type="PROSITE-ProRule" id="PRU00175"/>
    </source>
</evidence>
<dbReference type="Gene3D" id="3.30.40.10">
    <property type="entry name" value="Zinc/RING finger domain, C3HC4 (zinc finger)"/>
    <property type="match status" value="1"/>
</dbReference>
<dbReference type="SMART" id="SM00184">
    <property type="entry name" value="RING"/>
    <property type="match status" value="1"/>
</dbReference>
<dbReference type="PANTHER" id="PTHR22763">
    <property type="entry name" value="RING ZINC FINGER PROTEIN"/>
    <property type="match status" value="1"/>
</dbReference>
<keyword evidence="12" id="KW-1185">Reference proteome</keyword>
<keyword evidence="6" id="KW-0862">Zinc</keyword>
<keyword evidence="9" id="KW-1133">Transmembrane helix</keyword>
<name>A0ABR2IZ89_9EUKA</name>
<feature type="region of interest" description="Disordered" evidence="8">
    <location>
        <begin position="311"/>
        <end position="335"/>
    </location>
</feature>
<feature type="transmembrane region" description="Helical" evidence="9">
    <location>
        <begin position="12"/>
        <end position="30"/>
    </location>
</feature>
<protein>
    <submittedName>
        <fullName evidence="11">E3 ubiquitin-protein ligase synoviolin</fullName>
    </submittedName>
</protein>
<dbReference type="EMBL" id="JAPFFF010000014">
    <property type="protein sequence ID" value="KAK8870973.1"/>
    <property type="molecule type" value="Genomic_DNA"/>
</dbReference>
<organism evidence="11 12">
    <name type="scientific">Tritrichomonas musculus</name>
    <dbReference type="NCBI Taxonomy" id="1915356"/>
    <lineage>
        <taxon>Eukaryota</taxon>
        <taxon>Metamonada</taxon>
        <taxon>Parabasalia</taxon>
        <taxon>Tritrichomonadida</taxon>
        <taxon>Tritrichomonadidae</taxon>
        <taxon>Tritrichomonas</taxon>
    </lineage>
</organism>
<feature type="transmembrane region" description="Helical" evidence="9">
    <location>
        <begin position="145"/>
        <end position="168"/>
    </location>
</feature>
<comment type="caution">
    <text evidence="11">The sequence shown here is derived from an EMBL/GenBank/DDBJ whole genome shotgun (WGS) entry which is preliminary data.</text>
</comment>
<evidence type="ECO:0000256" key="9">
    <source>
        <dbReference type="SAM" id="Phobius"/>
    </source>
</evidence>
<feature type="region of interest" description="Disordered" evidence="8">
    <location>
        <begin position="351"/>
        <end position="372"/>
    </location>
</feature>
<feature type="compositionally biased region" description="Acidic residues" evidence="8">
    <location>
        <begin position="325"/>
        <end position="335"/>
    </location>
</feature>
<dbReference type="CDD" id="cd16479">
    <property type="entry name" value="RING-H2_synoviolin"/>
    <property type="match status" value="1"/>
</dbReference>
<feature type="transmembrane region" description="Helical" evidence="9">
    <location>
        <begin position="113"/>
        <end position="133"/>
    </location>
</feature>
<keyword evidence="9" id="KW-0472">Membrane</keyword>
<evidence type="ECO:0000313" key="11">
    <source>
        <dbReference type="EMBL" id="KAK8870973.1"/>
    </source>
</evidence>
<keyword evidence="9" id="KW-0812">Transmembrane</keyword>
<keyword evidence="5" id="KW-0256">Endoplasmic reticulum</keyword>
<comment type="subcellular location">
    <subcellularLocation>
        <location evidence="1">Endoplasmic reticulum membrane</location>
        <topology evidence="1">Multi-pass membrane protein</topology>
    </subcellularLocation>
</comment>
<reference evidence="11 12" key="1">
    <citation type="submission" date="2024-04" db="EMBL/GenBank/DDBJ databases">
        <title>Tritrichomonas musculus Genome.</title>
        <authorList>
            <person name="Alves-Ferreira E."/>
            <person name="Grigg M."/>
            <person name="Lorenzi H."/>
            <person name="Galac M."/>
        </authorList>
    </citation>
    <scope>NUCLEOTIDE SEQUENCE [LARGE SCALE GENOMIC DNA]</scope>
    <source>
        <strain evidence="11 12">EAF2021</strain>
    </source>
</reference>
<evidence type="ECO:0000256" key="2">
    <source>
        <dbReference type="ARBA" id="ARBA00010089"/>
    </source>
</evidence>
<evidence type="ECO:0000256" key="6">
    <source>
        <dbReference type="ARBA" id="ARBA00022833"/>
    </source>
</evidence>
<evidence type="ECO:0000259" key="10">
    <source>
        <dbReference type="PROSITE" id="PS50089"/>
    </source>
</evidence>
<dbReference type="InterPro" id="IPR050731">
    <property type="entry name" value="HRD1_E3_ubiq-ligases"/>
</dbReference>
<dbReference type="InterPro" id="IPR058051">
    <property type="entry name" value="Znf_RING_synoviolin"/>
</dbReference>
<dbReference type="SUPFAM" id="SSF57850">
    <property type="entry name" value="RING/U-box"/>
    <property type="match status" value="1"/>
</dbReference>
<evidence type="ECO:0000313" key="12">
    <source>
        <dbReference type="Proteomes" id="UP001470230"/>
    </source>
</evidence>
<keyword evidence="4 7" id="KW-0863">Zinc-finger</keyword>
<dbReference type="PROSITE" id="PS50089">
    <property type="entry name" value="ZF_RING_2"/>
    <property type="match status" value="1"/>
</dbReference>
<evidence type="ECO:0000256" key="4">
    <source>
        <dbReference type="ARBA" id="ARBA00022771"/>
    </source>
</evidence>
<dbReference type="Proteomes" id="UP001470230">
    <property type="component" value="Unassembled WGS sequence"/>
</dbReference>
<evidence type="ECO:0000256" key="1">
    <source>
        <dbReference type="ARBA" id="ARBA00004477"/>
    </source>
</evidence>
<dbReference type="InterPro" id="IPR001841">
    <property type="entry name" value="Znf_RING"/>
</dbReference>
<dbReference type="Pfam" id="PF13639">
    <property type="entry name" value="zf-RING_2"/>
    <property type="match status" value="1"/>
</dbReference>
<feature type="transmembrane region" description="Helical" evidence="9">
    <location>
        <begin position="216"/>
        <end position="237"/>
    </location>
</feature>
<gene>
    <name evidence="11" type="ORF">M9Y10_008886</name>
</gene>
<evidence type="ECO:0000256" key="5">
    <source>
        <dbReference type="ARBA" id="ARBA00022824"/>
    </source>
</evidence>
<proteinExistence type="inferred from homology"/>
<sequence length="372" mass="43887">MYDNFIDPISDFSQNKVAVLFSTSIFILYYKRLIKKMLKFFIDCTLDEEKSVSDSLFLMLEFCFTKNSNFIFDIFIPSKIISFSGSIITALDDLIDGFSVKLVLPSISTHVKLYIIIFFFFGLHFYFFCYFLINYTKNVEVNSLIFNNLFTILYYTIGVAIYHTLFIFDRPNFGCSIQTENRANTIQNYGELIYHILNFIINVFRVYIIWPSLYTGFHFLLSIGKLYSAFRDFSFYLKMKNIKSELPDATVQDIERDDICIICRESMTVGTAKKLPCGHCFHTACFERWVNKNPACPTCSRDLRKIFNKKNNERNEKDNEIQVNDNDENDDNEPIDYDHFDDDVNYHFEDNIDPVDNDDEHGRHNNRNNNFF</sequence>
<keyword evidence="3" id="KW-0479">Metal-binding</keyword>
<dbReference type="InterPro" id="IPR013083">
    <property type="entry name" value="Znf_RING/FYVE/PHD"/>
</dbReference>
<accession>A0ABR2IZ89</accession>